<dbReference type="GO" id="GO:0017004">
    <property type="term" value="P:cytochrome complex assembly"/>
    <property type="evidence" value="ECO:0007669"/>
    <property type="project" value="InterPro"/>
</dbReference>
<feature type="transmembrane region" description="Helical" evidence="1">
    <location>
        <begin position="252"/>
        <end position="273"/>
    </location>
</feature>
<dbReference type="AlphaFoldDB" id="A0A0F9U8F5"/>
<comment type="caution">
    <text evidence="3">The sequence shown here is derived from an EMBL/GenBank/DDBJ whole genome shotgun (WGS) entry which is preliminary data.</text>
</comment>
<dbReference type="PANTHER" id="PTHR38034">
    <property type="entry name" value="INNER MEMBRANE PROTEIN YPJD"/>
    <property type="match status" value="1"/>
</dbReference>
<dbReference type="InterPro" id="IPR002541">
    <property type="entry name" value="Cyt_c_assembly"/>
</dbReference>
<feature type="transmembrane region" description="Helical" evidence="1">
    <location>
        <begin position="137"/>
        <end position="157"/>
    </location>
</feature>
<evidence type="ECO:0000256" key="1">
    <source>
        <dbReference type="SAM" id="Phobius"/>
    </source>
</evidence>
<dbReference type="PANTHER" id="PTHR38034:SF1">
    <property type="entry name" value="INNER MEMBRANE PROTEIN YPJD"/>
    <property type="match status" value="1"/>
</dbReference>
<keyword evidence="1" id="KW-1133">Transmembrane helix</keyword>
<name>A0A0F9U8F5_9ZZZZ</name>
<protein>
    <recommendedName>
        <fullName evidence="2">Cytochrome c assembly protein domain-containing protein</fullName>
    </recommendedName>
</protein>
<dbReference type="Pfam" id="PF01578">
    <property type="entry name" value="Cytochrom_C_asm"/>
    <property type="match status" value="1"/>
</dbReference>
<keyword evidence="1" id="KW-0472">Membrane</keyword>
<proteinExistence type="predicted"/>
<feature type="domain" description="Cytochrome c assembly protein" evidence="2">
    <location>
        <begin position="66"/>
        <end position="267"/>
    </location>
</feature>
<reference evidence="3" key="1">
    <citation type="journal article" date="2015" name="Nature">
        <title>Complex archaea that bridge the gap between prokaryotes and eukaryotes.</title>
        <authorList>
            <person name="Spang A."/>
            <person name="Saw J.H."/>
            <person name="Jorgensen S.L."/>
            <person name="Zaremba-Niedzwiedzka K."/>
            <person name="Martijn J."/>
            <person name="Lind A.E."/>
            <person name="van Eijk R."/>
            <person name="Schleper C."/>
            <person name="Guy L."/>
            <person name="Ettema T.J."/>
        </authorList>
    </citation>
    <scope>NUCLEOTIDE SEQUENCE</scope>
</reference>
<accession>A0A0F9U8F5</accession>
<sequence>MDILFKVAEWLLPLLYMGLVIDYGVTFFLRIRTHVHNGWIPVIILFHAAFLVVRSIHLGQPPLFNGYEILSVIALSTTAVYYIVELVGHDRRTGLFVFLIVFLAQYTSSVFLANTAIEPTTPAVAGQGWRSLHSLAATFAYTALALAGVYGALHLIGRRNLKRHNIGLLFDRLPPLELLGRTCWYAIIGGLVFMTISVVTGALVYGRGAGGPDAEAMSAKIIAKIVVGSVTWLVCVVAVLGKGVGKWSDSRVCLVAAGGFLTVAILFVASLALS</sequence>
<feature type="transmembrane region" description="Helical" evidence="1">
    <location>
        <begin position="38"/>
        <end position="58"/>
    </location>
</feature>
<feature type="transmembrane region" description="Helical" evidence="1">
    <location>
        <begin position="96"/>
        <end position="117"/>
    </location>
</feature>
<feature type="transmembrane region" description="Helical" evidence="1">
    <location>
        <begin position="217"/>
        <end position="240"/>
    </location>
</feature>
<feature type="transmembrane region" description="Helical" evidence="1">
    <location>
        <begin position="64"/>
        <end position="84"/>
    </location>
</feature>
<evidence type="ECO:0000313" key="3">
    <source>
        <dbReference type="EMBL" id="KKN87869.1"/>
    </source>
</evidence>
<dbReference type="InterPro" id="IPR052372">
    <property type="entry name" value="YpjD/HemX"/>
</dbReference>
<keyword evidence="1" id="KW-0812">Transmembrane</keyword>
<dbReference type="GO" id="GO:0005886">
    <property type="term" value="C:plasma membrane"/>
    <property type="evidence" value="ECO:0007669"/>
    <property type="project" value="TreeGrafter"/>
</dbReference>
<feature type="transmembrane region" description="Helical" evidence="1">
    <location>
        <begin position="178"/>
        <end position="205"/>
    </location>
</feature>
<dbReference type="GO" id="GO:0020037">
    <property type="term" value="F:heme binding"/>
    <property type="evidence" value="ECO:0007669"/>
    <property type="project" value="InterPro"/>
</dbReference>
<dbReference type="EMBL" id="LAZR01000133">
    <property type="protein sequence ID" value="KKN87869.1"/>
    <property type="molecule type" value="Genomic_DNA"/>
</dbReference>
<organism evidence="3">
    <name type="scientific">marine sediment metagenome</name>
    <dbReference type="NCBI Taxonomy" id="412755"/>
    <lineage>
        <taxon>unclassified sequences</taxon>
        <taxon>metagenomes</taxon>
        <taxon>ecological metagenomes</taxon>
    </lineage>
</organism>
<evidence type="ECO:0000259" key="2">
    <source>
        <dbReference type="Pfam" id="PF01578"/>
    </source>
</evidence>
<feature type="transmembrane region" description="Helical" evidence="1">
    <location>
        <begin position="12"/>
        <end position="31"/>
    </location>
</feature>
<gene>
    <name evidence="3" type="ORF">LCGC14_0254000</name>
</gene>